<proteinExistence type="predicted"/>
<sequence length="114" mass="13443">MTLWGKQIKTESLRKFNELYKEYKTLHSVIKSLESPRNEKKVSEYDEDEYSIDFEKLYECSSTSSGSCHQGLVIDELEEYLSKPRAASSEDILWSGGSMRQNIQLYRRWPVVFF</sequence>
<keyword evidence="2" id="KW-1185">Reference proteome</keyword>
<reference evidence="1" key="1">
    <citation type="submission" date="2022-01" db="EMBL/GenBank/DDBJ databases">
        <authorList>
            <person name="King R."/>
        </authorList>
    </citation>
    <scope>NUCLEOTIDE SEQUENCE</scope>
</reference>
<name>A0A9N9TDQ3_DIABA</name>
<organism evidence="1 2">
    <name type="scientific">Diabrotica balteata</name>
    <name type="common">Banded cucumber beetle</name>
    <dbReference type="NCBI Taxonomy" id="107213"/>
    <lineage>
        <taxon>Eukaryota</taxon>
        <taxon>Metazoa</taxon>
        <taxon>Ecdysozoa</taxon>
        <taxon>Arthropoda</taxon>
        <taxon>Hexapoda</taxon>
        <taxon>Insecta</taxon>
        <taxon>Pterygota</taxon>
        <taxon>Neoptera</taxon>
        <taxon>Endopterygota</taxon>
        <taxon>Coleoptera</taxon>
        <taxon>Polyphaga</taxon>
        <taxon>Cucujiformia</taxon>
        <taxon>Chrysomeloidea</taxon>
        <taxon>Chrysomelidae</taxon>
        <taxon>Galerucinae</taxon>
        <taxon>Diabroticina</taxon>
        <taxon>Diabroticites</taxon>
        <taxon>Diabrotica</taxon>
    </lineage>
</organism>
<protein>
    <submittedName>
        <fullName evidence="1">Uncharacterized protein</fullName>
    </submittedName>
</protein>
<dbReference type="AlphaFoldDB" id="A0A9N9TDQ3"/>
<accession>A0A9N9TDQ3</accession>
<dbReference type="Proteomes" id="UP001153709">
    <property type="component" value="Chromosome 9"/>
</dbReference>
<evidence type="ECO:0000313" key="1">
    <source>
        <dbReference type="EMBL" id="CAG9840835.1"/>
    </source>
</evidence>
<dbReference type="EMBL" id="OU898284">
    <property type="protein sequence ID" value="CAG9840835.1"/>
    <property type="molecule type" value="Genomic_DNA"/>
</dbReference>
<dbReference type="OrthoDB" id="1607513at2759"/>
<evidence type="ECO:0000313" key="2">
    <source>
        <dbReference type="Proteomes" id="UP001153709"/>
    </source>
</evidence>
<gene>
    <name evidence="1" type="ORF">DIABBA_LOCUS13456</name>
</gene>